<protein>
    <recommendedName>
        <fullName evidence="2">Tail protein</fullName>
    </recommendedName>
</protein>
<sequence>MAIGYTPAVEIYGANAALINANLIDWEHVDAAGIESDQLKLTVNIEGLDGLPSVDGKIGLRVGYAETGLVDKGEFVVTRTMPQLFPAQLLIVATAAPFKVADETGFKARRSASYGPITLGALFRQLASRHGFSPRVAPELDAITIDHVDQANETDMGFMTRLARRYDAVTKPVGDLYVLARRGQVKSLSGKPLPPVTLSVTKDNRPGERSFIAASIDNDSRIRFKGARTVWWDGSAGQEVRVEAGTAPFKQVRQRYQNESEARAAANGEHTKTQREAAKLRIDCPGNPAFGAEGLVVLDDTWPSHMRGTWSIDKVTASGSRQQSYRCTLEASYPDGKQE</sequence>
<gene>
    <name evidence="1" type="ORF">3S15_4</name>
</gene>
<evidence type="ECO:0000313" key="1">
    <source>
        <dbReference type="EMBL" id="ASN72218.1"/>
    </source>
</evidence>
<dbReference type="SUPFAM" id="SSF69279">
    <property type="entry name" value="Phage tail proteins"/>
    <property type="match status" value="1"/>
</dbReference>
<evidence type="ECO:0008006" key="2">
    <source>
        <dbReference type="Google" id="ProtNLM"/>
    </source>
</evidence>
<proteinExistence type="predicted"/>
<organism evidence="1">
    <name type="scientific">uncultured Caudovirales phage</name>
    <dbReference type="NCBI Taxonomy" id="2100421"/>
    <lineage>
        <taxon>Viruses</taxon>
        <taxon>Duplodnaviria</taxon>
        <taxon>Heunggongvirae</taxon>
        <taxon>Uroviricota</taxon>
        <taxon>Caudoviricetes</taxon>
        <taxon>Peduoviridae</taxon>
        <taxon>Maltschvirus</taxon>
        <taxon>Maltschvirus maltsch</taxon>
    </lineage>
</organism>
<accession>A0A2H4JH05</accession>
<reference evidence="1" key="1">
    <citation type="submission" date="2017-06" db="EMBL/GenBank/DDBJ databases">
        <title>Novel phages from South African skin metaviromes.</title>
        <authorList>
            <person name="van Zyl L.J."/>
            <person name="Abrahams Y."/>
            <person name="Stander E.A."/>
            <person name="Kirby B.M."/>
            <person name="Clavaud C."/>
            <person name="Farcet C."/>
            <person name="Breton L."/>
            <person name="Trindade M.I."/>
        </authorList>
    </citation>
    <scope>NUCLEOTIDE SEQUENCE</scope>
</reference>
<dbReference type="EMBL" id="MF417945">
    <property type="protein sequence ID" value="ASN72218.1"/>
    <property type="molecule type" value="Genomic_DNA"/>
</dbReference>
<name>A0A2H4JH05_9CAUD</name>